<protein>
    <submittedName>
        <fullName evidence="3">MerR family transcriptional regulator</fullName>
    </submittedName>
</protein>
<comment type="caution">
    <text evidence="3">The sequence shown here is derived from an EMBL/GenBank/DDBJ whole genome shotgun (WGS) entry which is preliminary data.</text>
</comment>
<keyword evidence="4" id="KW-1185">Reference proteome</keyword>
<evidence type="ECO:0000313" key="4">
    <source>
        <dbReference type="Proteomes" id="UP000321034"/>
    </source>
</evidence>
<dbReference type="PANTHER" id="PTHR30204:SF98">
    <property type="entry name" value="HTH-TYPE TRANSCRIPTIONAL REGULATOR ADHR"/>
    <property type="match status" value="1"/>
</dbReference>
<feature type="domain" description="HTH merR-type" evidence="2">
    <location>
        <begin position="1"/>
        <end position="70"/>
    </location>
</feature>
<dbReference type="PROSITE" id="PS50937">
    <property type="entry name" value="HTH_MERR_2"/>
    <property type="match status" value="1"/>
</dbReference>
<dbReference type="Gene3D" id="1.10.1660.10">
    <property type="match status" value="1"/>
</dbReference>
<accession>A0A5C8I383</accession>
<keyword evidence="1" id="KW-0238">DNA-binding</keyword>
<name>A0A5C8I383_9MICO</name>
<evidence type="ECO:0000259" key="2">
    <source>
        <dbReference type="PROSITE" id="PS50937"/>
    </source>
</evidence>
<dbReference type="GO" id="GO:0003700">
    <property type="term" value="F:DNA-binding transcription factor activity"/>
    <property type="evidence" value="ECO:0007669"/>
    <property type="project" value="InterPro"/>
</dbReference>
<dbReference type="SUPFAM" id="SSF46955">
    <property type="entry name" value="Putative DNA-binding domain"/>
    <property type="match status" value="1"/>
</dbReference>
<evidence type="ECO:0000313" key="3">
    <source>
        <dbReference type="EMBL" id="TXK12353.1"/>
    </source>
</evidence>
<sequence>MRISQLSAQSGVPVGTIKYYLREGLLHDGTLTAATQASYDESHLERLSLIRALVGPAGLSISATRKVFETLDDRGTPLFELLGQVHHTTGPPISDEQDLRAAQALLDRWGWRCETDDLPTVGALARALDGLAAAGFELTPEQLDDYAARVLGIATEEVDRIPVDSPEAAARYVALGTVLVEPLILALRRLGHQHASRERFGGTTPS</sequence>
<proteinExistence type="predicted"/>
<dbReference type="InterPro" id="IPR000551">
    <property type="entry name" value="MerR-type_HTH_dom"/>
</dbReference>
<dbReference type="AlphaFoldDB" id="A0A5C8I383"/>
<dbReference type="Pfam" id="PF13411">
    <property type="entry name" value="MerR_1"/>
    <property type="match status" value="1"/>
</dbReference>
<dbReference type="SMART" id="SM00422">
    <property type="entry name" value="HTH_MERR"/>
    <property type="match status" value="1"/>
</dbReference>
<reference evidence="3 4" key="1">
    <citation type="submission" date="2019-08" db="EMBL/GenBank/DDBJ databases">
        <authorList>
            <person name="Dong K."/>
        </authorList>
    </citation>
    <scope>NUCLEOTIDE SEQUENCE [LARGE SCALE GENOMIC DNA]</scope>
    <source>
        <strain evidence="3 4">JCM14558</strain>
    </source>
</reference>
<dbReference type="InterPro" id="IPR009061">
    <property type="entry name" value="DNA-bd_dom_put_sf"/>
</dbReference>
<evidence type="ECO:0000256" key="1">
    <source>
        <dbReference type="ARBA" id="ARBA00023125"/>
    </source>
</evidence>
<organism evidence="3 4">
    <name type="scientific">Microbacterium hatanonis</name>
    <dbReference type="NCBI Taxonomy" id="404366"/>
    <lineage>
        <taxon>Bacteria</taxon>
        <taxon>Bacillati</taxon>
        <taxon>Actinomycetota</taxon>
        <taxon>Actinomycetes</taxon>
        <taxon>Micrococcales</taxon>
        <taxon>Microbacteriaceae</taxon>
        <taxon>Microbacterium</taxon>
    </lineage>
</organism>
<gene>
    <name evidence="3" type="ORF">FVP77_02415</name>
</gene>
<dbReference type="GO" id="GO:0003677">
    <property type="term" value="F:DNA binding"/>
    <property type="evidence" value="ECO:0007669"/>
    <property type="project" value="UniProtKB-KW"/>
</dbReference>
<dbReference type="InterPro" id="IPR047057">
    <property type="entry name" value="MerR_fam"/>
</dbReference>
<dbReference type="PANTHER" id="PTHR30204">
    <property type="entry name" value="REDOX-CYCLING DRUG-SENSING TRANSCRIPTIONAL ACTIVATOR SOXR"/>
    <property type="match status" value="1"/>
</dbReference>
<dbReference type="Proteomes" id="UP000321034">
    <property type="component" value="Unassembled WGS sequence"/>
</dbReference>
<dbReference type="EMBL" id="VRSV01000001">
    <property type="protein sequence ID" value="TXK12353.1"/>
    <property type="molecule type" value="Genomic_DNA"/>
</dbReference>
<dbReference type="OrthoDB" id="5242095at2"/>